<dbReference type="Gene3D" id="1.10.357.10">
    <property type="entry name" value="Tetracycline Repressor, domain 2"/>
    <property type="match status" value="1"/>
</dbReference>
<evidence type="ECO:0000313" key="5">
    <source>
        <dbReference type="Proteomes" id="UP000243232"/>
    </source>
</evidence>
<dbReference type="AlphaFoldDB" id="A0A1H2GH56"/>
<dbReference type="OrthoDB" id="8911656at2"/>
<dbReference type="InterPro" id="IPR009057">
    <property type="entry name" value="Homeodomain-like_sf"/>
</dbReference>
<reference evidence="5" key="1">
    <citation type="submission" date="2016-10" db="EMBL/GenBank/DDBJ databases">
        <authorList>
            <person name="Varghese N."/>
            <person name="Submissions S."/>
        </authorList>
    </citation>
    <scope>NUCLEOTIDE SEQUENCE [LARGE SCALE GENOMIC DNA]</scope>
    <source>
        <strain evidence="5">DSM 17875</strain>
    </source>
</reference>
<evidence type="ECO:0000259" key="3">
    <source>
        <dbReference type="PROSITE" id="PS50977"/>
    </source>
</evidence>
<keyword evidence="5" id="KW-1185">Reference proteome</keyword>
<keyword evidence="1 2" id="KW-0238">DNA-binding</keyword>
<gene>
    <name evidence="4" type="ORF">SAMN05216296_2288</name>
</gene>
<proteinExistence type="predicted"/>
<dbReference type="InterPro" id="IPR001647">
    <property type="entry name" value="HTH_TetR"/>
</dbReference>
<dbReference type="SUPFAM" id="SSF46689">
    <property type="entry name" value="Homeodomain-like"/>
    <property type="match status" value="1"/>
</dbReference>
<dbReference type="Proteomes" id="UP000243232">
    <property type="component" value="Chromosome I"/>
</dbReference>
<feature type="DNA-binding region" description="H-T-H motif" evidence="2">
    <location>
        <begin position="41"/>
        <end position="60"/>
    </location>
</feature>
<evidence type="ECO:0000256" key="1">
    <source>
        <dbReference type="ARBA" id="ARBA00023125"/>
    </source>
</evidence>
<organism evidence="4 5">
    <name type="scientific">Pseudomonas pohangensis</name>
    <dbReference type="NCBI Taxonomy" id="364197"/>
    <lineage>
        <taxon>Bacteria</taxon>
        <taxon>Pseudomonadati</taxon>
        <taxon>Pseudomonadota</taxon>
        <taxon>Gammaproteobacteria</taxon>
        <taxon>Pseudomonadales</taxon>
        <taxon>Pseudomonadaceae</taxon>
        <taxon>Pseudomonas</taxon>
    </lineage>
</organism>
<accession>A0A1H2GH56</accession>
<dbReference type="GO" id="GO:0003677">
    <property type="term" value="F:DNA binding"/>
    <property type="evidence" value="ECO:0007669"/>
    <property type="project" value="UniProtKB-UniRule"/>
</dbReference>
<name>A0A1H2GH56_9PSED</name>
<dbReference type="RefSeq" id="WP_090195225.1">
    <property type="nucleotide sequence ID" value="NZ_LT629785.1"/>
</dbReference>
<protein>
    <submittedName>
        <fullName evidence="4">Transcriptional regulator, TetR family</fullName>
    </submittedName>
</protein>
<feature type="domain" description="HTH tetR-type" evidence="3">
    <location>
        <begin position="19"/>
        <end position="78"/>
    </location>
</feature>
<sequence>MKATEGPDSPIDGRRARGQANRSKLVAAMIELVREGTIAPTAEQVALRARVALRTVFRHFDDMESLYREINTEILQQIIPLLSTPFAASDWRGRLEEAVDRRARLYETILPFYTATTALRHQSPYLQANQQSMMELQKASLLRVLPQSVIEDQATLAALNLLLSVTAWYQMRQEQGLDLATARQAILVASRALTASFKD</sequence>
<evidence type="ECO:0000256" key="2">
    <source>
        <dbReference type="PROSITE-ProRule" id="PRU00335"/>
    </source>
</evidence>
<dbReference type="STRING" id="364197.SAMN05216296_2288"/>
<dbReference type="EMBL" id="LT629785">
    <property type="protein sequence ID" value="SDU18829.1"/>
    <property type="molecule type" value="Genomic_DNA"/>
</dbReference>
<evidence type="ECO:0000313" key="4">
    <source>
        <dbReference type="EMBL" id="SDU18829.1"/>
    </source>
</evidence>
<dbReference type="PROSITE" id="PS50977">
    <property type="entry name" value="HTH_TETR_2"/>
    <property type="match status" value="1"/>
</dbReference>